<dbReference type="InterPro" id="IPR056934">
    <property type="entry name" value="SH3_Rv0428c"/>
</dbReference>
<evidence type="ECO:0000313" key="3">
    <source>
        <dbReference type="Proteomes" id="UP000578449"/>
    </source>
</evidence>
<proteinExistence type="predicted"/>
<reference evidence="2 3" key="1">
    <citation type="submission" date="2020-08" db="EMBL/GenBank/DDBJ databases">
        <title>Genomic Encyclopedia of Type Strains, Phase IV (KMG-IV): sequencing the most valuable type-strain genomes for metagenomic binning, comparative biology and taxonomic classification.</title>
        <authorList>
            <person name="Goeker M."/>
        </authorList>
    </citation>
    <scope>NUCLEOTIDE SEQUENCE [LARGE SCALE GENOMIC DNA]</scope>
    <source>
        <strain evidence="2 3">DSM 45615</strain>
    </source>
</reference>
<evidence type="ECO:0000259" key="1">
    <source>
        <dbReference type="Pfam" id="PF24551"/>
    </source>
</evidence>
<name>A0A840P3K7_9ACTN</name>
<dbReference type="Proteomes" id="UP000578449">
    <property type="component" value="Unassembled WGS sequence"/>
</dbReference>
<gene>
    <name evidence="2" type="ORF">HNP84_003678</name>
</gene>
<evidence type="ECO:0000313" key="2">
    <source>
        <dbReference type="EMBL" id="MBB5133952.1"/>
    </source>
</evidence>
<comment type="caution">
    <text evidence="2">The sequence shown here is derived from an EMBL/GenBank/DDBJ whole genome shotgun (WGS) entry which is preliminary data.</text>
</comment>
<feature type="domain" description="Histone acetyltransferase Rv0428c-like SH3" evidence="1">
    <location>
        <begin position="17"/>
        <end position="68"/>
    </location>
</feature>
<dbReference type="EMBL" id="JACHGN010000007">
    <property type="protein sequence ID" value="MBB5133952.1"/>
    <property type="molecule type" value="Genomic_DNA"/>
</dbReference>
<dbReference type="Pfam" id="PF24551">
    <property type="entry name" value="SH3_Rv0428c"/>
    <property type="match status" value="1"/>
</dbReference>
<sequence>MTPRFGARLVVAIHPSDVGERVTIRRRVPEGFRDVVGELVSWRDGLLVVRRRDGELVEIAEESLAAAKVVRPAR</sequence>
<dbReference type="AlphaFoldDB" id="A0A840P3K7"/>
<protein>
    <recommendedName>
        <fullName evidence="1">Histone acetyltransferase Rv0428c-like SH3 domain-containing protein</fullName>
    </recommendedName>
</protein>
<dbReference type="RefSeq" id="WP_185050885.1">
    <property type="nucleotide sequence ID" value="NZ_BAABIX010000039.1"/>
</dbReference>
<accession>A0A840P3K7</accession>
<keyword evidence="3" id="KW-1185">Reference proteome</keyword>
<organism evidence="2 3">
    <name type="scientific">Thermocatellispora tengchongensis</name>
    <dbReference type="NCBI Taxonomy" id="1073253"/>
    <lineage>
        <taxon>Bacteria</taxon>
        <taxon>Bacillati</taxon>
        <taxon>Actinomycetota</taxon>
        <taxon>Actinomycetes</taxon>
        <taxon>Streptosporangiales</taxon>
        <taxon>Streptosporangiaceae</taxon>
        <taxon>Thermocatellispora</taxon>
    </lineage>
</organism>